<dbReference type="KEGG" id="hch:HCH_04342"/>
<dbReference type="Pfam" id="PF01949">
    <property type="entry name" value="Endo_dU"/>
    <property type="match status" value="1"/>
</dbReference>
<dbReference type="PIRSF" id="PIRSF006380">
    <property type="entry name" value="UCP006380"/>
    <property type="match status" value="1"/>
</dbReference>
<dbReference type="AlphaFoldDB" id="Q2SE76"/>
<reference evidence="1 2" key="1">
    <citation type="journal article" date="2005" name="Nucleic Acids Res.">
        <title>Genomic blueprint of Hahella chejuensis, a marine microbe producing an algicidal agent.</title>
        <authorList>
            <person name="Jeong H."/>
            <person name="Yim J.H."/>
            <person name="Lee C."/>
            <person name="Choi S.-H."/>
            <person name="Park Y.K."/>
            <person name="Yoon S.H."/>
            <person name="Hur C.-G."/>
            <person name="Kang H.-Y."/>
            <person name="Kim D."/>
            <person name="Lee H.H."/>
            <person name="Park K.H."/>
            <person name="Park S.-H."/>
            <person name="Park H.-S."/>
            <person name="Lee H.K."/>
            <person name="Oh T.K."/>
            <person name="Kim J.F."/>
        </authorList>
    </citation>
    <scope>NUCLEOTIDE SEQUENCE [LARGE SCALE GENOMIC DNA]</scope>
    <source>
        <strain evidence="1 2">KCTC 2396</strain>
    </source>
</reference>
<dbReference type="InterPro" id="IPR002802">
    <property type="entry name" value="Endo_dU"/>
</dbReference>
<proteinExistence type="inferred from homology"/>
<organism evidence="1 2">
    <name type="scientific">Hahella chejuensis (strain KCTC 2396)</name>
    <dbReference type="NCBI Taxonomy" id="349521"/>
    <lineage>
        <taxon>Bacteria</taxon>
        <taxon>Pseudomonadati</taxon>
        <taxon>Pseudomonadota</taxon>
        <taxon>Gammaproteobacteria</taxon>
        <taxon>Oceanospirillales</taxon>
        <taxon>Hahellaceae</taxon>
        <taxon>Hahella</taxon>
    </lineage>
</organism>
<dbReference type="PANTHER" id="PTHR39518">
    <property type="entry name" value="UPF0215 PROTEIN MJ1150"/>
    <property type="match status" value="1"/>
</dbReference>
<dbReference type="HOGENOM" id="CLU_095956_1_0_6"/>
<evidence type="ECO:0000313" key="1">
    <source>
        <dbReference type="EMBL" id="ABC31048.1"/>
    </source>
</evidence>
<dbReference type="eggNOG" id="COG1628">
    <property type="taxonomic scope" value="Bacteria"/>
</dbReference>
<evidence type="ECO:0000313" key="2">
    <source>
        <dbReference type="Proteomes" id="UP000000238"/>
    </source>
</evidence>
<dbReference type="HAMAP" id="MF_00582">
    <property type="entry name" value="UPF0215"/>
    <property type="match status" value="1"/>
</dbReference>
<dbReference type="Gene3D" id="3.30.2170.10">
    <property type="entry name" value="archaeoglobus fulgidus dsm 4304 superfamily"/>
    <property type="match status" value="1"/>
</dbReference>
<gene>
    <name evidence="1" type="ordered locus">HCH_04342</name>
</gene>
<dbReference type="PANTHER" id="PTHR39518:SF2">
    <property type="entry name" value="UPF0215 PROTEIN MJ1150"/>
    <property type="match status" value="1"/>
</dbReference>
<sequence>MKSLDQLVKGNRRIRVAGFDDAPFSRRRGSPVNVAGIICADGEFEGMLWGTAAKDGDDATDCLIAMLTNSRFYDQVGVVLTDGVAIGGFNVIDLPRLCESVQRPCIAVMRKHPDLQAIDKALRNFDDYERRRGLIRAAGTIFNNDFCHYQVAGCDPETASKALERLTTKGRVPEALRLAHIIGSAVMTGESGRRA</sequence>
<dbReference type="RefSeq" id="WP_011398115.1">
    <property type="nucleotide sequence ID" value="NC_007645.1"/>
</dbReference>
<dbReference type="EMBL" id="CP000155">
    <property type="protein sequence ID" value="ABC31048.1"/>
    <property type="molecule type" value="Genomic_DNA"/>
</dbReference>
<protein>
    <submittedName>
        <fullName evidence="1">Uncharacterized conserved protein</fullName>
    </submittedName>
</protein>
<dbReference type="Proteomes" id="UP000000238">
    <property type="component" value="Chromosome"/>
</dbReference>
<dbReference type="STRING" id="349521.HCH_04342"/>
<name>Q2SE76_HAHCH</name>
<keyword evidence="2" id="KW-1185">Reference proteome</keyword>
<accession>Q2SE76</accession>
<dbReference type="OrthoDB" id="25804at2"/>